<organism evidence="1 2">
    <name type="scientific">Niveomyces insectorum RCEF 264</name>
    <dbReference type="NCBI Taxonomy" id="1081102"/>
    <lineage>
        <taxon>Eukaryota</taxon>
        <taxon>Fungi</taxon>
        <taxon>Dikarya</taxon>
        <taxon>Ascomycota</taxon>
        <taxon>Pezizomycotina</taxon>
        <taxon>Sordariomycetes</taxon>
        <taxon>Hypocreomycetidae</taxon>
        <taxon>Hypocreales</taxon>
        <taxon>Cordycipitaceae</taxon>
        <taxon>Niveomyces</taxon>
    </lineage>
</organism>
<evidence type="ECO:0000313" key="1">
    <source>
        <dbReference type="EMBL" id="OAA65661.1"/>
    </source>
</evidence>
<dbReference type="EMBL" id="AZHD01000003">
    <property type="protein sequence ID" value="OAA65661.1"/>
    <property type="molecule type" value="Genomic_DNA"/>
</dbReference>
<name>A0A167Y0C7_9HYPO</name>
<dbReference type="AlphaFoldDB" id="A0A167Y0C7"/>
<comment type="caution">
    <text evidence="1">The sequence shown here is derived from an EMBL/GenBank/DDBJ whole genome shotgun (WGS) entry which is preliminary data.</text>
</comment>
<proteinExistence type="predicted"/>
<accession>A0A167Y0C7</accession>
<dbReference type="Proteomes" id="UP000076874">
    <property type="component" value="Unassembled WGS sequence"/>
</dbReference>
<keyword evidence="2" id="KW-1185">Reference proteome</keyword>
<gene>
    <name evidence="1" type="ORF">SPI_02448</name>
</gene>
<sequence>MNDTATSQVAIWQEVGYRCPRPGFFLGDDNASCPLSNAAVLLDDHTLPKAWHLGRLGVLPLELLHQIVEDLADSDVRALVALRNVNRATAIVVESFRDFATVAAFPRALGALVQLAPVPVAKAAATAATAAPHKTPTTTMAAKPVSLRALAACLRTTACASCLRQRQQQQQQQQQQPLTDDDVPYGDYIYLLTPERVCYACFRSRPEYLPVARFASTPSAPVPPSAVAPELKNNSGGQRQAPLACLRVPPGRYGVLSRLTQPVDLFDRRQVNGEEVETETKNNGSIGTVGAPTTATVHAEMLHPDPAKHGPPVVRARPSRPDPLRYAAVLPGPYWDDDAAGGDNKSGDDASAPTLDRGYACRACAQTDRRSAAAHTGWADPLARYTRKGLQRHMADPEFGGRVLWRRINANGSGGIVFEHDAPRRGHFPPPVEFGATADLARRYEAVVLVPEAGGVVARTRM</sequence>
<evidence type="ECO:0000313" key="2">
    <source>
        <dbReference type="Proteomes" id="UP000076874"/>
    </source>
</evidence>
<evidence type="ECO:0008006" key="3">
    <source>
        <dbReference type="Google" id="ProtNLM"/>
    </source>
</evidence>
<reference evidence="1 2" key="1">
    <citation type="journal article" date="2016" name="Genome Biol. Evol.">
        <title>Divergent and convergent evolution of fungal pathogenicity.</title>
        <authorList>
            <person name="Shang Y."/>
            <person name="Xiao G."/>
            <person name="Zheng P."/>
            <person name="Cen K."/>
            <person name="Zhan S."/>
            <person name="Wang C."/>
        </authorList>
    </citation>
    <scope>NUCLEOTIDE SEQUENCE [LARGE SCALE GENOMIC DNA]</scope>
    <source>
        <strain evidence="1 2">RCEF 264</strain>
    </source>
</reference>
<dbReference type="OrthoDB" id="2687876at2759"/>
<protein>
    <recommendedName>
        <fullName evidence="3">F-box domain-containing protein</fullName>
    </recommendedName>
</protein>